<reference evidence="2 3" key="1">
    <citation type="submission" date="2023-03" db="EMBL/GenBank/DDBJ databases">
        <title>WGS of Gossypium arboreum.</title>
        <authorList>
            <person name="Yu D."/>
        </authorList>
    </citation>
    <scope>NUCLEOTIDE SEQUENCE [LARGE SCALE GENOMIC DNA]</scope>
    <source>
        <tissue evidence="2">Leaf</tissue>
    </source>
</reference>
<evidence type="ECO:0000313" key="2">
    <source>
        <dbReference type="EMBL" id="KAK5837513.1"/>
    </source>
</evidence>
<organism evidence="2 3">
    <name type="scientific">Gossypium arboreum</name>
    <name type="common">Tree cotton</name>
    <name type="synonym">Gossypium nanking</name>
    <dbReference type="NCBI Taxonomy" id="29729"/>
    <lineage>
        <taxon>Eukaryota</taxon>
        <taxon>Viridiplantae</taxon>
        <taxon>Streptophyta</taxon>
        <taxon>Embryophyta</taxon>
        <taxon>Tracheophyta</taxon>
        <taxon>Spermatophyta</taxon>
        <taxon>Magnoliopsida</taxon>
        <taxon>eudicotyledons</taxon>
        <taxon>Gunneridae</taxon>
        <taxon>Pentapetalae</taxon>
        <taxon>rosids</taxon>
        <taxon>malvids</taxon>
        <taxon>Malvales</taxon>
        <taxon>Malvaceae</taxon>
        <taxon>Malvoideae</taxon>
        <taxon>Gossypium</taxon>
    </lineage>
</organism>
<dbReference type="SUPFAM" id="SSF53098">
    <property type="entry name" value="Ribonuclease H-like"/>
    <property type="match status" value="1"/>
</dbReference>
<dbReference type="PANTHER" id="PTHR47074:SF73">
    <property type="entry name" value="OS04G0448401 PROTEIN"/>
    <property type="match status" value="1"/>
</dbReference>
<dbReference type="EMBL" id="JARKNE010000004">
    <property type="protein sequence ID" value="KAK5837513.1"/>
    <property type="molecule type" value="Genomic_DNA"/>
</dbReference>
<dbReference type="Pfam" id="PF13456">
    <property type="entry name" value="RVT_3"/>
    <property type="match status" value="1"/>
</dbReference>
<accession>A0ABR0QEY9</accession>
<dbReference type="InterPro" id="IPR044730">
    <property type="entry name" value="RNase_H-like_dom_plant"/>
</dbReference>
<dbReference type="CDD" id="cd06222">
    <property type="entry name" value="RNase_H_like"/>
    <property type="match status" value="1"/>
</dbReference>
<evidence type="ECO:0000259" key="1">
    <source>
        <dbReference type="Pfam" id="PF13456"/>
    </source>
</evidence>
<keyword evidence="3" id="KW-1185">Reference proteome</keyword>
<dbReference type="InterPro" id="IPR036397">
    <property type="entry name" value="RNaseH_sf"/>
</dbReference>
<dbReference type="InterPro" id="IPR052929">
    <property type="entry name" value="RNase_H-like_EbsB-rel"/>
</dbReference>
<feature type="domain" description="RNase H type-1" evidence="1">
    <location>
        <begin position="120"/>
        <end position="232"/>
    </location>
</feature>
<dbReference type="InterPro" id="IPR012337">
    <property type="entry name" value="RNaseH-like_sf"/>
</dbReference>
<name>A0ABR0QEY9_GOSAR</name>
<dbReference type="Proteomes" id="UP001358586">
    <property type="component" value="Chromosome 4"/>
</dbReference>
<evidence type="ECO:0000313" key="3">
    <source>
        <dbReference type="Proteomes" id="UP001358586"/>
    </source>
</evidence>
<dbReference type="PANTHER" id="PTHR47074">
    <property type="entry name" value="BNAC02G40300D PROTEIN"/>
    <property type="match status" value="1"/>
</dbReference>
<protein>
    <recommendedName>
        <fullName evidence="1">RNase H type-1 domain-containing protein</fullName>
    </recommendedName>
</protein>
<dbReference type="InterPro" id="IPR002156">
    <property type="entry name" value="RNaseH_domain"/>
</dbReference>
<sequence length="245" mass="28049">MANLWEGFWKRIFNWWDIDWLAVSNFEEFYMLCFKAKIIGSCKSLWLTSIIASCWSIWLARNEIVFDNKVLTMDTLIFHSKMRALLWVRAATEECRFQERLWWLCPYRCGLSNSGGAALEGESGVGGVMRDEEGIVRALFSGPSVACDMESAELEAIIIAMDVFNDIGWKASCSLIIEMGSRKVFNWILEKSSRPWSQYSVFAEIDRRRACGKLTFSFAEEGGNEMANALASTGMSRPCLFKAWW</sequence>
<comment type="caution">
    <text evidence="2">The sequence shown here is derived from an EMBL/GenBank/DDBJ whole genome shotgun (WGS) entry which is preliminary data.</text>
</comment>
<proteinExistence type="predicted"/>
<gene>
    <name evidence="2" type="ORF">PVK06_013323</name>
</gene>
<dbReference type="Gene3D" id="3.30.420.10">
    <property type="entry name" value="Ribonuclease H-like superfamily/Ribonuclease H"/>
    <property type="match status" value="1"/>
</dbReference>